<organism evidence="2 3">
    <name type="scientific">Corynebacterium halotolerans YIM 70093 = DSM 44683</name>
    <dbReference type="NCBI Taxonomy" id="1121362"/>
    <lineage>
        <taxon>Bacteria</taxon>
        <taxon>Bacillati</taxon>
        <taxon>Actinomycetota</taxon>
        <taxon>Actinomycetes</taxon>
        <taxon>Mycobacteriales</taxon>
        <taxon>Corynebacteriaceae</taxon>
        <taxon>Corynebacterium</taxon>
    </lineage>
</organism>
<dbReference type="OrthoDB" id="3806873at2"/>
<dbReference type="PANTHER" id="PTHR21310">
    <property type="entry name" value="AMINOGLYCOSIDE PHOSPHOTRANSFERASE-RELATED-RELATED"/>
    <property type="match status" value="1"/>
</dbReference>
<dbReference type="RefSeq" id="WP_015400325.1">
    <property type="nucleotide sequence ID" value="NC_020302.1"/>
</dbReference>
<dbReference type="EMBL" id="CP003697">
    <property type="protein sequence ID" value="AGF71906.1"/>
    <property type="molecule type" value="Genomic_DNA"/>
</dbReference>
<dbReference type="SUPFAM" id="SSF56112">
    <property type="entry name" value="Protein kinase-like (PK-like)"/>
    <property type="match status" value="1"/>
</dbReference>
<dbReference type="PATRIC" id="fig|1121362.3.peg.901"/>
<keyword evidence="3" id="KW-1185">Reference proteome</keyword>
<name>M1P5H5_9CORY</name>
<sequence length="304" mass="33530">MTSPAALITAAEKTWPDLDYRDPAIPRQGMDHHVAVLGDHILRASVTDAYRAQAPTESAVLAELAPLTDTRLPLVLRHTDDWSFTLHPLIPGRALDAAHWGRLPRSERGQLTDQLASLLTALHSRDIAASPYRDVEPWFHGPAPNPAPRALPAKVDLLREQVTELDLDREDRRVIGEILAGMDDLLDRAHHAHRARLVHGDLYPAHLLWSSGHGLGAIDFSDMNLGDPAVDFAHLSDISPELPDEVLARTGLDHDPGILDRAWAYKRWDAVFLLVDHLRTGHTGAATAHSLFDAARHPTRPGAR</sequence>
<proteinExistence type="predicted"/>
<dbReference type="InterPro" id="IPR051678">
    <property type="entry name" value="AGP_Transferase"/>
</dbReference>
<dbReference type="Gene3D" id="3.90.1200.10">
    <property type="match status" value="1"/>
</dbReference>
<evidence type="ECO:0000259" key="1">
    <source>
        <dbReference type="Pfam" id="PF01636"/>
    </source>
</evidence>
<protein>
    <recommendedName>
        <fullName evidence="1">Aminoglycoside phosphotransferase domain-containing protein</fullName>
    </recommendedName>
</protein>
<evidence type="ECO:0000313" key="3">
    <source>
        <dbReference type="Proteomes" id="UP000011723"/>
    </source>
</evidence>
<dbReference type="KEGG" id="chn:A605_04485"/>
<dbReference type="HOGENOM" id="CLU_914362_0_0_11"/>
<accession>M1P5H5</accession>
<dbReference type="InterPro" id="IPR002575">
    <property type="entry name" value="Aminoglycoside_PTrfase"/>
</dbReference>
<dbReference type="Pfam" id="PF01636">
    <property type="entry name" value="APH"/>
    <property type="match status" value="1"/>
</dbReference>
<dbReference type="PANTHER" id="PTHR21310:SF15">
    <property type="entry name" value="AMINOGLYCOSIDE PHOSPHOTRANSFERASE DOMAIN-CONTAINING PROTEIN"/>
    <property type="match status" value="1"/>
</dbReference>
<feature type="domain" description="Aminoglycoside phosphotransferase" evidence="1">
    <location>
        <begin position="41"/>
        <end position="250"/>
    </location>
</feature>
<gene>
    <name evidence="2" type="ORF">A605_04485</name>
</gene>
<dbReference type="Proteomes" id="UP000011723">
    <property type="component" value="Chromosome"/>
</dbReference>
<dbReference type="eggNOG" id="COG3173">
    <property type="taxonomic scope" value="Bacteria"/>
</dbReference>
<dbReference type="InterPro" id="IPR011009">
    <property type="entry name" value="Kinase-like_dom_sf"/>
</dbReference>
<evidence type="ECO:0000313" key="2">
    <source>
        <dbReference type="EMBL" id="AGF71906.1"/>
    </source>
</evidence>
<reference evidence="2" key="1">
    <citation type="journal article" date="2012" name="Stand. Genomic Sci.">
        <title>Genome sequence of the halotolerant bacterium Corynebacterium halotolerans type strain YIM 70093(T) (= DSM 44683(T)).</title>
        <authorList>
            <person name="Ruckert C."/>
            <person name="Albersmeier A."/>
            <person name="Al-Dilaimi A."/>
            <person name="Niehaus K."/>
            <person name="Szczepanowski R."/>
            <person name="Kalinowski J."/>
        </authorList>
    </citation>
    <scope>NUCLEOTIDE SEQUENCE [LARGE SCALE GENOMIC DNA]</scope>
    <source>
        <strain evidence="2">YIM 70093</strain>
    </source>
</reference>
<dbReference type="AlphaFoldDB" id="M1P5H5"/>
<dbReference type="STRING" id="1121362.A605_04485"/>